<dbReference type="PANTHER" id="PTHR22576:SF37">
    <property type="entry name" value="MUCOSA-ASSOCIATED LYMPHOID TISSUE LYMPHOMA TRANSLOCATION PROTEIN 1"/>
    <property type="match status" value="1"/>
</dbReference>
<dbReference type="AlphaFoldDB" id="A0A0F9HU49"/>
<dbReference type="GO" id="GO:0004197">
    <property type="term" value="F:cysteine-type endopeptidase activity"/>
    <property type="evidence" value="ECO:0007669"/>
    <property type="project" value="InterPro"/>
</dbReference>
<evidence type="ECO:0000313" key="2">
    <source>
        <dbReference type="EMBL" id="KKL85225.1"/>
    </source>
</evidence>
<organism evidence="2">
    <name type="scientific">marine sediment metagenome</name>
    <dbReference type="NCBI Taxonomy" id="412755"/>
    <lineage>
        <taxon>unclassified sequences</taxon>
        <taxon>metagenomes</taxon>
        <taxon>ecological metagenomes</taxon>
    </lineage>
</organism>
<accession>A0A0F9HU49</accession>
<dbReference type="Gene3D" id="3.40.50.1460">
    <property type="match status" value="1"/>
</dbReference>
<dbReference type="PANTHER" id="PTHR22576">
    <property type="entry name" value="MUCOSA ASSOCIATED LYMPHOID TISSUE LYMPHOMA TRANSLOCATION PROTEIN 1/PARACASPASE"/>
    <property type="match status" value="1"/>
</dbReference>
<proteinExistence type="predicted"/>
<dbReference type="Pfam" id="PF20308">
    <property type="entry name" value="TPR-S"/>
    <property type="match status" value="1"/>
</dbReference>
<protein>
    <recommendedName>
        <fullName evidence="1">Peptidase C14 caspase domain-containing protein</fullName>
    </recommendedName>
</protein>
<dbReference type="InterPro" id="IPR029030">
    <property type="entry name" value="Caspase-like_dom_sf"/>
</dbReference>
<reference evidence="2" key="1">
    <citation type="journal article" date="2015" name="Nature">
        <title>Complex archaea that bridge the gap between prokaryotes and eukaryotes.</title>
        <authorList>
            <person name="Spang A."/>
            <person name="Saw J.H."/>
            <person name="Jorgensen S.L."/>
            <person name="Zaremba-Niedzwiedzka K."/>
            <person name="Martijn J."/>
            <person name="Lind A.E."/>
            <person name="van Eijk R."/>
            <person name="Schleper C."/>
            <person name="Guy L."/>
            <person name="Ettema T.J."/>
        </authorList>
    </citation>
    <scope>NUCLEOTIDE SEQUENCE</scope>
</reference>
<feature type="domain" description="Peptidase C14 caspase" evidence="1">
    <location>
        <begin position="8"/>
        <end position="232"/>
    </location>
</feature>
<dbReference type="InterPro" id="IPR046880">
    <property type="entry name" value="TPR-S"/>
</dbReference>
<evidence type="ECO:0000259" key="1">
    <source>
        <dbReference type="Pfam" id="PF00656"/>
    </source>
</evidence>
<dbReference type="GO" id="GO:0006508">
    <property type="term" value="P:proteolysis"/>
    <property type="evidence" value="ECO:0007669"/>
    <property type="project" value="InterPro"/>
</dbReference>
<dbReference type="Pfam" id="PF00656">
    <property type="entry name" value="Peptidase_C14"/>
    <property type="match status" value="1"/>
</dbReference>
<name>A0A0F9HU49_9ZZZZ</name>
<comment type="caution">
    <text evidence="2">The sequence shown here is derived from an EMBL/GenBank/DDBJ whole genome shotgun (WGS) entry which is preliminary data.</text>
</comment>
<sequence>MNDRKNMYALIIGVGDDLPYTIEDASKIRNTLVDPNLIGYPEENVILLTDKAATRQGIFDAFDLLQKKTDENSSVLLYYSGHGGKYEDKHKFFLQPYGMTAENYKDTWVKAEELTEKINALKSNKLVFLLDCCHAEGMTQEGLNNMQGLAQKLNDTGGMWVISACQDDQKSWRLPHQANSLFTECVLEVLAGRHKFPFIDPNVTITDVVEYIFEEVPKRASASKDKYGNQIEQTPFAKFQMSENVVLSTFPKNIETHEAIIKNLEPRLDALDERNLLRLLSAMEAVGRTDEAIVILENHDRTQADADLLNALGDLYKGKYINSNEEHFGQAALKCHEHGLELAVSDEDDEQIYLNAINLAFLYLMLDLNKKQMRAYAQQAFDVADSYFYPSVEKSGTMGEALIYLNQLDKAKIYYVKVSEEGGIRSKMKIYTDAQKAFSILYNDNPNDDFLLFLKEKLLSS</sequence>
<dbReference type="InterPro" id="IPR011600">
    <property type="entry name" value="Pept_C14_caspase"/>
</dbReference>
<gene>
    <name evidence="2" type="ORF">LCGC14_1956860</name>
</gene>
<dbReference type="EMBL" id="LAZR01021468">
    <property type="protein sequence ID" value="KKL85225.1"/>
    <property type="molecule type" value="Genomic_DNA"/>
</dbReference>
<dbReference type="InterPro" id="IPR052039">
    <property type="entry name" value="Caspase-related_regulators"/>
</dbReference>
<dbReference type="SUPFAM" id="SSF52129">
    <property type="entry name" value="Caspase-like"/>
    <property type="match status" value="1"/>
</dbReference>